<dbReference type="Gene3D" id="2.60.40.1890">
    <property type="entry name" value="PCu(A)C copper chaperone"/>
    <property type="match status" value="1"/>
</dbReference>
<dbReference type="Pfam" id="PF04314">
    <property type="entry name" value="PCuAC"/>
    <property type="match status" value="1"/>
</dbReference>
<dbReference type="SUPFAM" id="SSF110087">
    <property type="entry name" value="DR1885-like metal-binding protein"/>
    <property type="match status" value="1"/>
</dbReference>
<feature type="chain" id="PRO_5041258718" description="Copper chaperone PCu(A)C" evidence="2">
    <location>
        <begin position="31"/>
        <end position="165"/>
    </location>
</feature>
<dbReference type="AlphaFoldDB" id="A0AA37RXK8"/>
<evidence type="ECO:0000256" key="1">
    <source>
        <dbReference type="SAM" id="MobiDB-lite"/>
    </source>
</evidence>
<organism evidence="3 4">
    <name type="scientific">Paraferrimonas sedimenticola</name>
    <dbReference type="NCBI Taxonomy" id="375674"/>
    <lineage>
        <taxon>Bacteria</taxon>
        <taxon>Pseudomonadati</taxon>
        <taxon>Pseudomonadota</taxon>
        <taxon>Gammaproteobacteria</taxon>
        <taxon>Alteromonadales</taxon>
        <taxon>Ferrimonadaceae</taxon>
        <taxon>Paraferrimonas</taxon>
    </lineage>
</organism>
<feature type="compositionally biased region" description="Basic and acidic residues" evidence="1">
    <location>
        <begin position="146"/>
        <end position="157"/>
    </location>
</feature>
<evidence type="ECO:0000313" key="4">
    <source>
        <dbReference type="Proteomes" id="UP001161422"/>
    </source>
</evidence>
<dbReference type="InterPro" id="IPR007410">
    <property type="entry name" value="LpqE-like"/>
</dbReference>
<reference evidence="3" key="2">
    <citation type="submission" date="2023-01" db="EMBL/GenBank/DDBJ databases">
        <title>Draft genome sequence of Paraferrimonas sedimenticola strain NBRC 101628.</title>
        <authorList>
            <person name="Sun Q."/>
            <person name="Mori K."/>
        </authorList>
    </citation>
    <scope>NUCLEOTIDE SEQUENCE</scope>
    <source>
        <strain evidence="3">NBRC 101628</strain>
    </source>
</reference>
<dbReference type="Proteomes" id="UP001161422">
    <property type="component" value="Unassembled WGS sequence"/>
</dbReference>
<evidence type="ECO:0000256" key="2">
    <source>
        <dbReference type="SAM" id="SignalP"/>
    </source>
</evidence>
<evidence type="ECO:0000313" key="3">
    <source>
        <dbReference type="EMBL" id="GLP97234.1"/>
    </source>
</evidence>
<keyword evidence="4" id="KW-1185">Reference proteome</keyword>
<dbReference type="PANTHER" id="PTHR36302:SF1">
    <property type="entry name" value="COPPER CHAPERONE PCU(A)C"/>
    <property type="match status" value="1"/>
</dbReference>
<keyword evidence="2" id="KW-0732">Signal</keyword>
<dbReference type="EMBL" id="BSNC01000006">
    <property type="protein sequence ID" value="GLP97234.1"/>
    <property type="molecule type" value="Genomic_DNA"/>
</dbReference>
<comment type="caution">
    <text evidence="3">The sequence shown here is derived from an EMBL/GenBank/DDBJ whole genome shotgun (WGS) entry which is preliminary data.</text>
</comment>
<feature type="region of interest" description="Disordered" evidence="1">
    <location>
        <begin position="144"/>
        <end position="165"/>
    </location>
</feature>
<sequence>MELNTGLLMLKRICSSISLLLLFLSASAQAGLMVSEQKVRLLPPSAPNTAAYMQLMNHTNKPMELVGVSSDVAERTEIHTMVEHNGMMRMQQLTSLVIEPMASVALKPGGNHIMLIGLKQPLSAGDEIAITLEFADGSQHTVKAKASAEIDAKDSGEHHHHHHHH</sequence>
<accession>A0AA37RXK8</accession>
<protein>
    <recommendedName>
        <fullName evidence="5">Copper chaperone PCu(A)C</fullName>
    </recommendedName>
</protein>
<dbReference type="InterPro" id="IPR058248">
    <property type="entry name" value="Lxx211020-like"/>
</dbReference>
<evidence type="ECO:0008006" key="5">
    <source>
        <dbReference type="Google" id="ProtNLM"/>
    </source>
</evidence>
<dbReference type="InterPro" id="IPR036182">
    <property type="entry name" value="PCuAC_sf"/>
</dbReference>
<name>A0AA37RXK8_9GAMM</name>
<dbReference type="PANTHER" id="PTHR36302">
    <property type="entry name" value="BLR7088 PROTEIN"/>
    <property type="match status" value="1"/>
</dbReference>
<reference evidence="3" key="1">
    <citation type="journal article" date="2014" name="Int. J. Syst. Evol. Microbiol.">
        <title>Complete genome sequence of Corynebacterium casei LMG S-19264T (=DSM 44701T), isolated from a smear-ripened cheese.</title>
        <authorList>
            <consortium name="US DOE Joint Genome Institute (JGI-PGF)"/>
            <person name="Walter F."/>
            <person name="Albersmeier A."/>
            <person name="Kalinowski J."/>
            <person name="Ruckert C."/>
        </authorList>
    </citation>
    <scope>NUCLEOTIDE SEQUENCE</scope>
    <source>
        <strain evidence="3">NBRC 101628</strain>
    </source>
</reference>
<gene>
    <name evidence="3" type="ORF">GCM10007895_25410</name>
</gene>
<feature type="signal peptide" evidence="2">
    <location>
        <begin position="1"/>
        <end position="30"/>
    </location>
</feature>
<proteinExistence type="predicted"/>